<comment type="caution">
    <text evidence="2">The sequence shown here is derived from an EMBL/GenBank/DDBJ whole genome shotgun (WGS) entry which is preliminary data.</text>
</comment>
<keyword evidence="3" id="KW-1185">Reference proteome</keyword>
<proteinExistence type="predicted"/>
<reference evidence="2 3" key="1">
    <citation type="submission" date="2018-11" db="EMBL/GenBank/DDBJ databases">
        <title>The draft genome sequence of Amphritea balenae JAMM 1525T.</title>
        <authorList>
            <person name="Fang Z."/>
            <person name="Zhang Y."/>
            <person name="Han X."/>
        </authorList>
    </citation>
    <scope>NUCLEOTIDE SEQUENCE [LARGE SCALE GENOMIC DNA]</scope>
    <source>
        <strain evidence="2 3">JAMM 1525</strain>
    </source>
</reference>
<sequence length="95" mass="10931">MKKSLLLATLLLSFSTVPVAVAEVLPEFDENEPAVTIRQGKKATYYEYRINGQLKEIKVEPVVGKTYYLVPTDEGEFQRFDNSSLMLPKWILFSW</sequence>
<dbReference type="Gene3D" id="2.20.130.30">
    <property type="entry name" value="Protein of unknown function DUF2782"/>
    <property type="match status" value="1"/>
</dbReference>
<dbReference type="OrthoDB" id="5296182at2"/>
<evidence type="ECO:0000313" key="2">
    <source>
        <dbReference type="EMBL" id="RRC98781.1"/>
    </source>
</evidence>
<name>A0A3P1SNF2_9GAMM</name>
<dbReference type="EMBL" id="RQXV01000006">
    <property type="protein sequence ID" value="RRC98781.1"/>
    <property type="molecule type" value="Genomic_DNA"/>
</dbReference>
<accession>A0A3P1SNF2</accession>
<dbReference type="InterPro" id="IPR021357">
    <property type="entry name" value="DUF2782"/>
</dbReference>
<keyword evidence="1" id="KW-0732">Signal</keyword>
<feature type="signal peptide" evidence="1">
    <location>
        <begin position="1"/>
        <end position="22"/>
    </location>
</feature>
<feature type="chain" id="PRO_5018115621" evidence="1">
    <location>
        <begin position="23"/>
        <end position="95"/>
    </location>
</feature>
<evidence type="ECO:0000256" key="1">
    <source>
        <dbReference type="SAM" id="SignalP"/>
    </source>
</evidence>
<gene>
    <name evidence="2" type="ORF">EHS89_11355</name>
</gene>
<protein>
    <submittedName>
        <fullName evidence="2">DUF2782 domain-containing protein</fullName>
    </submittedName>
</protein>
<organism evidence="2 3">
    <name type="scientific">Amphritea balenae</name>
    <dbReference type="NCBI Taxonomy" id="452629"/>
    <lineage>
        <taxon>Bacteria</taxon>
        <taxon>Pseudomonadati</taxon>
        <taxon>Pseudomonadota</taxon>
        <taxon>Gammaproteobacteria</taxon>
        <taxon>Oceanospirillales</taxon>
        <taxon>Oceanospirillaceae</taxon>
        <taxon>Amphritea</taxon>
    </lineage>
</organism>
<dbReference type="Pfam" id="PF11191">
    <property type="entry name" value="DUF2782"/>
    <property type="match status" value="1"/>
</dbReference>
<dbReference type="Proteomes" id="UP000267535">
    <property type="component" value="Unassembled WGS sequence"/>
</dbReference>
<dbReference type="AlphaFoldDB" id="A0A3P1SNF2"/>
<dbReference type="RefSeq" id="WP_124926281.1">
    <property type="nucleotide sequence ID" value="NZ_BMOH01000002.1"/>
</dbReference>
<evidence type="ECO:0000313" key="3">
    <source>
        <dbReference type="Proteomes" id="UP000267535"/>
    </source>
</evidence>